<sequence length="153" mass="18499">MDFEQIANEYANMIHSIIHKMHIYKNQDEFYQIGLIALWEASEKFDEAKGEFSHYAYMMIRGRMLQHLQKENKWEDACIHPDELYWDTIECETRLLEMEDLLSHFHHLTDLQKKWAVLHFFHGLSNRDIAEMEKVSIRKVQAWKELAMKKVID</sequence>
<keyword evidence="3" id="KW-0240">DNA-directed RNA polymerase</keyword>
<organism evidence="3 4">
    <name type="scientific">Bacillus benzoevorans</name>
    <dbReference type="NCBI Taxonomy" id="1456"/>
    <lineage>
        <taxon>Bacteria</taxon>
        <taxon>Bacillati</taxon>
        <taxon>Bacillota</taxon>
        <taxon>Bacilli</taxon>
        <taxon>Bacillales</taxon>
        <taxon>Bacillaceae</taxon>
        <taxon>Bacillus</taxon>
    </lineage>
</organism>
<dbReference type="InterPro" id="IPR013324">
    <property type="entry name" value="RNA_pol_sigma_r3/r4-like"/>
</dbReference>
<evidence type="ECO:0000313" key="3">
    <source>
        <dbReference type="EMBL" id="MBB6447596.1"/>
    </source>
</evidence>
<dbReference type="Pfam" id="PF07638">
    <property type="entry name" value="Sigma70_ECF"/>
    <property type="match status" value="1"/>
</dbReference>
<keyword evidence="4" id="KW-1185">Reference proteome</keyword>
<feature type="domain" description="RNA polymerase sigma-70 region 2" evidence="1">
    <location>
        <begin position="8"/>
        <end position="72"/>
    </location>
</feature>
<comment type="caution">
    <text evidence="3">The sequence shown here is derived from an EMBL/GenBank/DDBJ whole genome shotgun (WGS) entry which is preliminary data.</text>
</comment>
<gene>
    <name evidence="3" type="ORF">HNR53_004282</name>
</gene>
<keyword evidence="3" id="KW-0808">Transferase</keyword>
<dbReference type="EMBL" id="JACHGK010000024">
    <property type="protein sequence ID" value="MBB6447596.1"/>
    <property type="molecule type" value="Genomic_DNA"/>
</dbReference>
<dbReference type="EC" id="2.7.7.6" evidence="3"/>
<accession>A0A7X0LWY5</accession>
<feature type="domain" description="RNA polymerase sigma-70 ECF-like HTH" evidence="2">
    <location>
        <begin position="91"/>
        <end position="144"/>
    </location>
</feature>
<dbReference type="InterPro" id="IPR013325">
    <property type="entry name" value="RNA_pol_sigma_r2"/>
</dbReference>
<dbReference type="SUPFAM" id="SSF88946">
    <property type="entry name" value="Sigma2 domain of RNA polymerase sigma factors"/>
    <property type="match status" value="1"/>
</dbReference>
<dbReference type="RefSeq" id="WP_184529702.1">
    <property type="nucleotide sequence ID" value="NZ_JACHGK010000024.1"/>
</dbReference>
<proteinExistence type="predicted"/>
<dbReference type="Gene3D" id="1.10.1740.10">
    <property type="match status" value="1"/>
</dbReference>
<dbReference type="GO" id="GO:0000428">
    <property type="term" value="C:DNA-directed RNA polymerase complex"/>
    <property type="evidence" value="ECO:0007669"/>
    <property type="project" value="UniProtKB-KW"/>
</dbReference>
<dbReference type="InterPro" id="IPR014284">
    <property type="entry name" value="RNA_pol_sigma-70_dom"/>
</dbReference>
<evidence type="ECO:0000259" key="2">
    <source>
        <dbReference type="Pfam" id="PF07638"/>
    </source>
</evidence>
<protein>
    <submittedName>
        <fullName evidence="3">DNA-directed RNA polymerase</fullName>
        <ecNumber evidence="3">2.7.7.6</ecNumber>
    </submittedName>
</protein>
<evidence type="ECO:0000313" key="4">
    <source>
        <dbReference type="Proteomes" id="UP000531594"/>
    </source>
</evidence>
<dbReference type="GO" id="GO:0003700">
    <property type="term" value="F:DNA-binding transcription factor activity"/>
    <property type="evidence" value="ECO:0007669"/>
    <property type="project" value="InterPro"/>
</dbReference>
<dbReference type="Gene3D" id="1.10.10.10">
    <property type="entry name" value="Winged helix-like DNA-binding domain superfamily/Winged helix DNA-binding domain"/>
    <property type="match status" value="1"/>
</dbReference>
<dbReference type="InterPro" id="IPR007627">
    <property type="entry name" value="RNA_pol_sigma70_r2"/>
</dbReference>
<dbReference type="GO" id="GO:0006352">
    <property type="term" value="P:DNA-templated transcription initiation"/>
    <property type="evidence" value="ECO:0007669"/>
    <property type="project" value="InterPro"/>
</dbReference>
<dbReference type="InterPro" id="IPR036388">
    <property type="entry name" value="WH-like_DNA-bd_sf"/>
</dbReference>
<name>A0A7X0LWY5_9BACI</name>
<dbReference type="Proteomes" id="UP000531594">
    <property type="component" value="Unassembled WGS sequence"/>
</dbReference>
<keyword evidence="3" id="KW-0548">Nucleotidyltransferase</keyword>
<reference evidence="3 4" key="1">
    <citation type="submission" date="2020-08" db="EMBL/GenBank/DDBJ databases">
        <title>Genomic Encyclopedia of Type Strains, Phase IV (KMG-IV): sequencing the most valuable type-strain genomes for metagenomic binning, comparative biology and taxonomic classification.</title>
        <authorList>
            <person name="Goeker M."/>
        </authorList>
    </citation>
    <scope>NUCLEOTIDE SEQUENCE [LARGE SCALE GENOMIC DNA]</scope>
    <source>
        <strain evidence="3 4">DSM 5391</strain>
    </source>
</reference>
<keyword evidence="3" id="KW-0804">Transcription</keyword>
<dbReference type="GO" id="GO:0003899">
    <property type="term" value="F:DNA-directed RNA polymerase activity"/>
    <property type="evidence" value="ECO:0007669"/>
    <property type="project" value="UniProtKB-EC"/>
</dbReference>
<dbReference type="NCBIfam" id="TIGR02937">
    <property type="entry name" value="sigma70-ECF"/>
    <property type="match status" value="1"/>
</dbReference>
<evidence type="ECO:0000259" key="1">
    <source>
        <dbReference type="Pfam" id="PF04542"/>
    </source>
</evidence>
<dbReference type="SUPFAM" id="SSF88659">
    <property type="entry name" value="Sigma3 and sigma4 domains of RNA polymerase sigma factors"/>
    <property type="match status" value="1"/>
</dbReference>
<dbReference type="Pfam" id="PF04542">
    <property type="entry name" value="Sigma70_r2"/>
    <property type="match status" value="1"/>
</dbReference>
<dbReference type="AlphaFoldDB" id="A0A7X0LWY5"/>
<dbReference type="InterPro" id="IPR053812">
    <property type="entry name" value="HTH_Sigma70_ECF-like"/>
</dbReference>